<evidence type="ECO:0000256" key="1">
    <source>
        <dbReference type="ARBA" id="ARBA00004651"/>
    </source>
</evidence>
<keyword evidence="3" id="KW-0328">Glycosyltransferase</keyword>
<evidence type="ECO:0000256" key="2">
    <source>
        <dbReference type="ARBA" id="ARBA00022475"/>
    </source>
</evidence>
<keyword evidence="5 8" id="KW-0812">Transmembrane</keyword>
<evidence type="ECO:0000256" key="6">
    <source>
        <dbReference type="ARBA" id="ARBA00022989"/>
    </source>
</evidence>
<feature type="transmembrane region" description="Helical" evidence="8">
    <location>
        <begin position="63"/>
        <end position="86"/>
    </location>
</feature>
<keyword evidence="2" id="KW-1003">Cell membrane</keyword>
<gene>
    <name evidence="9" type="ORF">FMM72_00150</name>
</gene>
<evidence type="ECO:0008006" key="11">
    <source>
        <dbReference type="Google" id="ProtNLM"/>
    </source>
</evidence>
<feature type="transmembrane region" description="Helical" evidence="8">
    <location>
        <begin position="277"/>
        <end position="295"/>
    </location>
</feature>
<evidence type="ECO:0000256" key="8">
    <source>
        <dbReference type="SAM" id="Phobius"/>
    </source>
</evidence>
<accession>A0A845STB2</accession>
<feature type="transmembrane region" description="Helical" evidence="8">
    <location>
        <begin position="514"/>
        <end position="533"/>
    </location>
</feature>
<dbReference type="EMBL" id="VIQT01000002">
    <property type="protein sequence ID" value="NDO37670.1"/>
    <property type="molecule type" value="Genomic_DNA"/>
</dbReference>
<feature type="transmembrane region" description="Helical" evidence="8">
    <location>
        <begin position="173"/>
        <end position="194"/>
    </location>
</feature>
<feature type="transmembrane region" description="Helical" evidence="8">
    <location>
        <begin position="481"/>
        <end position="507"/>
    </location>
</feature>
<keyword evidence="6 8" id="KW-1133">Transmembrane helix</keyword>
<feature type="transmembrane region" description="Helical" evidence="8">
    <location>
        <begin position="539"/>
        <end position="559"/>
    </location>
</feature>
<evidence type="ECO:0000256" key="3">
    <source>
        <dbReference type="ARBA" id="ARBA00022676"/>
    </source>
</evidence>
<feature type="transmembrane region" description="Helical" evidence="8">
    <location>
        <begin position="92"/>
        <end position="111"/>
    </location>
</feature>
<dbReference type="InterPro" id="IPR050297">
    <property type="entry name" value="LipidA_mod_glycosyltrf_83"/>
</dbReference>
<sequence length="582" mass="66060">MSSSLHILIAILVDASDICSKFALIISLIVVYLVNICILNAILSRWRLLMNERPVVWPMRIFYPFLAIFPLLLAAYFTATYVFGYWRARPYLPVLIAGWGALACLCIYAFRRVSGTVSRGQEWLLLGVLALLAFTVRMYAVLLIQTQPAADFWLAHQNAVSLAQTGVPSDPHVYSMATAWGFYAITLSGLYSLFEPSVFTTQAFNCVLDTATVVLLYFGTKLCLKSRIIAFFAASFYAFFPSIIIYIGVLTPEFIAIPLMTGSILLLEYLQRSRRSGSKWFWVWAVSIGLVWGVANAYRPFGVVFLVAFAGAEFLFFILPAIRDRIREKKLISTNAPPPSRILLRSLITMFCVFVMYQLVSLGAIALVEQKMGIETYPSGTGYALYLGLGLDENLQQSRDPAKSFLSTYSGDPDDFHKECYEKIFTSLREHWDVYPEILLRKFQITWGQYSRFPEVSFLNWALRSGYISTASELEHPLYTYIVQICSLMGQYYLLVCLLAAAGCIYLMRRPTGYSVFTHSLFLFGFALIVLIGEPQCRYKCVIFPILCLLAALGLYALYQGIWRLWEYIRHLYASIRARTAH</sequence>
<proteinExistence type="predicted"/>
<reference evidence="9 10" key="1">
    <citation type="submission" date="2019-06" db="EMBL/GenBank/DDBJ databases">
        <title>Draft genome sequences of 15 bacterial species constituting the stable defined intestinal microbiota of the GM15 gnotobiotic mouse model.</title>
        <authorList>
            <person name="Elie C."/>
            <person name="Mathieu A."/>
            <person name="Saliou A."/>
            <person name="Darnaud M."/>
            <person name="Leulier F."/>
            <person name="Tamellini A."/>
        </authorList>
    </citation>
    <scope>NUCLEOTIDE SEQUENCE [LARGE SCALE GENOMIC DNA]</scope>
    <source>
        <strain evidence="9 10">JM4-15</strain>
    </source>
</reference>
<dbReference type="GO" id="GO:0016763">
    <property type="term" value="F:pentosyltransferase activity"/>
    <property type="evidence" value="ECO:0007669"/>
    <property type="project" value="TreeGrafter"/>
</dbReference>
<feature type="transmembrane region" description="Helical" evidence="8">
    <location>
        <begin position="342"/>
        <end position="368"/>
    </location>
</feature>
<dbReference type="PANTHER" id="PTHR33908">
    <property type="entry name" value="MANNOSYLTRANSFERASE YKCB-RELATED"/>
    <property type="match status" value="1"/>
</dbReference>
<dbReference type="PANTHER" id="PTHR33908:SF11">
    <property type="entry name" value="MEMBRANE PROTEIN"/>
    <property type="match status" value="1"/>
</dbReference>
<evidence type="ECO:0000256" key="4">
    <source>
        <dbReference type="ARBA" id="ARBA00022679"/>
    </source>
</evidence>
<keyword evidence="4" id="KW-0808">Transferase</keyword>
<feature type="transmembrane region" description="Helical" evidence="8">
    <location>
        <begin position="228"/>
        <end position="248"/>
    </location>
</feature>
<feature type="transmembrane region" description="Helical" evidence="8">
    <location>
        <begin position="254"/>
        <end position="270"/>
    </location>
</feature>
<evidence type="ECO:0000313" key="10">
    <source>
        <dbReference type="Proteomes" id="UP000462501"/>
    </source>
</evidence>
<dbReference type="GO" id="GO:0005886">
    <property type="term" value="C:plasma membrane"/>
    <property type="evidence" value="ECO:0007669"/>
    <property type="project" value="UniProtKB-SubCell"/>
</dbReference>
<feature type="transmembrane region" description="Helical" evidence="8">
    <location>
        <begin position="123"/>
        <end position="144"/>
    </location>
</feature>
<comment type="subcellular location">
    <subcellularLocation>
        <location evidence="1">Cell membrane</location>
        <topology evidence="1">Multi-pass membrane protein</topology>
    </subcellularLocation>
</comment>
<feature type="transmembrane region" description="Helical" evidence="8">
    <location>
        <begin position="25"/>
        <end position="43"/>
    </location>
</feature>
<dbReference type="AlphaFoldDB" id="A0A845STB2"/>
<evidence type="ECO:0000313" key="9">
    <source>
        <dbReference type="EMBL" id="NDO37670.1"/>
    </source>
</evidence>
<feature type="transmembrane region" description="Helical" evidence="8">
    <location>
        <begin position="301"/>
        <end position="322"/>
    </location>
</feature>
<organism evidence="9 10">
    <name type="scientific">Anaerotruncus colihominis</name>
    <dbReference type="NCBI Taxonomy" id="169435"/>
    <lineage>
        <taxon>Bacteria</taxon>
        <taxon>Bacillati</taxon>
        <taxon>Bacillota</taxon>
        <taxon>Clostridia</taxon>
        <taxon>Eubacteriales</taxon>
        <taxon>Oscillospiraceae</taxon>
        <taxon>Anaerotruncus</taxon>
    </lineage>
</organism>
<name>A0A845STB2_9FIRM</name>
<comment type="caution">
    <text evidence="9">The sequence shown here is derived from an EMBL/GenBank/DDBJ whole genome shotgun (WGS) entry which is preliminary data.</text>
</comment>
<evidence type="ECO:0000256" key="7">
    <source>
        <dbReference type="ARBA" id="ARBA00023136"/>
    </source>
</evidence>
<dbReference type="Proteomes" id="UP000462501">
    <property type="component" value="Unassembled WGS sequence"/>
</dbReference>
<dbReference type="GO" id="GO:0009103">
    <property type="term" value="P:lipopolysaccharide biosynthetic process"/>
    <property type="evidence" value="ECO:0007669"/>
    <property type="project" value="UniProtKB-ARBA"/>
</dbReference>
<protein>
    <recommendedName>
        <fullName evidence="11">Glycosyltransferase RgtA/B/C/D-like domain-containing protein</fullName>
    </recommendedName>
</protein>
<dbReference type="RefSeq" id="WP_162220171.1">
    <property type="nucleotide sequence ID" value="NZ_JANJZM010000015.1"/>
</dbReference>
<evidence type="ECO:0000256" key="5">
    <source>
        <dbReference type="ARBA" id="ARBA00022692"/>
    </source>
</evidence>
<keyword evidence="7 8" id="KW-0472">Membrane</keyword>